<feature type="transmembrane region" description="Helical" evidence="9">
    <location>
        <begin position="90"/>
        <end position="110"/>
    </location>
</feature>
<keyword evidence="9" id="KW-1133">Transmembrane helix</keyword>
<dbReference type="CDD" id="cd16917">
    <property type="entry name" value="HATPase_UhpB-NarQ-NarX-like"/>
    <property type="match status" value="1"/>
</dbReference>
<evidence type="ECO:0000259" key="10">
    <source>
        <dbReference type="PROSITE" id="PS50109"/>
    </source>
</evidence>
<dbReference type="PANTHER" id="PTHR24421:SF10">
    <property type="entry name" value="NITRATE_NITRITE SENSOR PROTEIN NARQ"/>
    <property type="match status" value="1"/>
</dbReference>
<dbReference type="Gene3D" id="1.20.5.1930">
    <property type="match status" value="1"/>
</dbReference>
<evidence type="ECO:0000256" key="2">
    <source>
        <dbReference type="ARBA" id="ARBA00012438"/>
    </source>
</evidence>
<name>A0A7H1BK34_9ACTN</name>
<feature type="transmembrane region" description="Helical" evidence="9">
    <location>
        <begin position="51"/>
        <end position="70"/>
    </location>
</feature>
<dbReference type="AlphaFoldDB" id="A0A7H1BK34"/>
<dbReference type="InterPro" id="IPR050482">
    <property type="entry name" value="Sensor_HK_TwoCompSys"/>
</dbReference>
<dbReference type="SUPFAM" id="SSF55874">
    <property type="entry name" value="ATPase domain of HSP90 chaperone/DNA topoisomerase II/histidine kinase"/>
    <property type="match status" value="1"/>
</dbReference>
<sequence>MDTGIALAYLACALLLGQQDSREGYPRLGVLGLALTCVINLALVARRRAPVAVSAVVYGVWALYVALGHWPAVNSLASLLALYTVAATRPLRTAVAAAVALGAVWVYAGYAAPDGSVAAAAAMAVVFPAILVRFGQSARQSEQRGEQLAELTRQLRAERDEKARRAVAEEQARIARELHDVIAHHMSVISVQSGLARYVFTTAPDTARTALATIESTSHEALTEMRRMLTLLRGRANGGPESYEPVPGLDGLGELVARVRTGGVPVELVVEGPKRALPPGVGLCAYRVVQEALTNVLKHARPASAVVRVSYGTHALRVSVTDDGAATGQALKRTGGAPEAGTGHGLIGIRERVRLYGGSVEIGPRPEGGFQVRLTLPTSAPSAREDAGG</sequence>
<protein>
    <recommendedName>
        <fullName evidence="2">histidine kinase</fullName>
        <ecNumber evidence="2">2.7.13.3</ecNumber>
    </recommendedName>
</protein>
<dbReference type="Pfam" id="PF07730">
    <property type="entry name" value="HisKA_3"/>
    <property type="match status" value="1"/>
</dbReference>
<dbReference type="EC" id="2.7.13.3" evidence="2"/>
<gene>
    <name evidence="11" type="ORF">IAG42_34150</name>
</gene>
<accession>A0A7H1BK34</accession>
<dbReference type="Proteomes" id="UP000516428">
    <property type="component" value="Chromosome"/>
</dbReference>
<dbReference type="PANTHER" id="PTHR24421">
    <property type="entry name" value="NITRATE/NITRITE SENSOR PROTEIN NARX-RELATED"/>
    <property type="match status" value="1"/>
</dbReference>
<dbReference type="GO" id="GO:0016020">
    <property type="term" value="C:membrane"/>
    <property type="evidence" value="ECO:0007669"/>
    <property type="project" value="InterPro"/>
</dbReference>
<dbReference type="InterPro" id="IPR055558">
    <property type="entry name" value="DUF7134"/>
</dbReference>
<dbReference type="EMBL" id="CP061281">
    <property type="protein sequence ID" value="QNS09089.1"/>
    <property type="molecule type" value="Genomic_DNA"/>
</dbReference>
<evidence type="ECO:0000256" key="1">
    <source>
        <dbReference type="ARBA" id="ARBA00000085"/>
    </source>
</evidence>
<dbReference type="PROSITE" id="PS50109">
    <property type="entry name" value="HIS_KIN"/>
    <property type="match status" value="1"/>
</dbReference>
<keyword evidence="3" id="KW-0597">Phosphoprotein</keyword>
<dbReference type="InterPro" id="IPR005467">
    <property type="entry name" value="His_kinase_dom"/>
</dbReference>
<feature type="domain" description="Histidine kinase" evidence="10">
    <location>
        <begin position="287"/>
        <end position="380"/>
    </location>
</feature>
<feature type="transmembrane region" description="Helical" evidence="9">
    <location>
        <begin position="117"/>
        <end position="135"/>
    </location>
</feature>
<evidence type="ECO:0000256" key="9">
    <source>
        <dbReference type="SAM" id="Phobius"/>
    </source>
</evidence>
<keyword evidence="5" id="KW-0547">Nucleotide-binding</keyword>
<reference evidence="11 12" key="1">
    <citation type="submission" date="2020-09" db="EMBL/GenBank/DDBJ databases">
        <title>A novel species.</title>
        <authorList>
            <person name="Gao J."/>
        </authorList>
    </citation>
    <scope>NUCLEOTIDE SEQUENCE [LARGE SCALE GENOMIC DNA]</scope>
    <source>
        <strain evidence="11 12">CRXT-Y-14</strain>
    </source>
</reference>
<dbReference type="GO" id="GO:0000155">
    <property type="term" value="F:phosphorelay sensor kinase activity"/>
    <property type="evidence" value="ECO:0007669"/>
    <property type="project" value="InterPro"/>
</dbReference>
<dbReference type="Pfam" id="PF23539">
    <property type="entry name" value="DUF7134"/>
    <property type="match status" value="1"/>
</dbReference>
<keyword evidence="8" id="KW-0902">Two-component regulatory system</keyword>
<dbReference type="Gene3D" id="3.30.565.10">
    <property type="entry name" value="Histidine kinase-like ATPase, C-terminal domain"/>
    <property type="match status" value="1"/>
</dbReference>
<feature type="transmembrane region" description="Helical" evidence="9">
    <location>
        <begin position="27"/>
        <end position="44"/>
    </location>
</feature>
<evidence type="ECO:0000256" key="4">
    <source>
        <dbReference type="ARBA" id="ARBA00022679"/>
    </source>
</evidence>
<dbReference type="KEGG" id="sxn:IAG42_34150"/>
<evidence type="ECO:0000256" key="8">
    <source>
        <dbReference type="ARBA" id="ARBA00023012"/>
    </source>
</evidence>
<keyword evidence="9" id="KW-0812">Transmembrane</keyword>
<dbReference type="InterPro" id="IPR011712">
    <property type="entry name" value="Sig_transdc_His_kin_sub3_dim/P"/>
</dbReference>
<evidence type="ECO:0000313" key="11">
    <source>
        <dbReference type="EMBL" id="QNS09089.1"/>
    </source>
</evidence>
<comment type="catalytic activity">
    <reaction evidence="1">
        <text>ATP + protein L-histidine = ADP + protein N-phospho-L-histidine.</text>
        <dbReference type="EC" id="2.7.13.3"/>
    </reaction>
</comment>
<keyword evidence="9" id="KW-0472">Membrane</keyword>
<evidence type="ECO:0000256" key="6">
    <source>
        <dbReference type="ARBA" id="ARBA00022777"/>
    </source>
</evidence>
<evidence type="ECO:0000313" key="12">
    <source>
        <dbReference type="Proteomes" id="UP000516428"/>
    </source>
</evidence>
<dbReference type="InterPro" id="IPR003594">
    <property type="entry name" value="HATPase_dom"/>
</dbReference>
<keyword evidence="12" id="KW-1185">Reference proteome</keyword>
<dbReference type="GO" id="GO:0046983">
    <property type="term" value="F:protein dimerization activity"/>
    <property type="evidence" value="ECO:0007669"/>
    <property type="project" value="InterPro"/>
</dbReference>
<keyword evidence="7" id="KW-0067">ATP-binding</keyword>
<keyword evidence="4" id="KW-0808">Transferase</keyword>
<organism evidence="11 12">
    <name type="scientific">Streptomyces xanthii</name>
    <dbReference type="NCBI Taxonomy" id="2768069"/>
    <lineage>
        <taxon>Bacteria</taxon>
        <taxon>Bacillati</taxon>
        <taxon>Actinomycetota</taxon>
        <taxon>Actinomycetes</taxon>
        <taxon>Kitasatosporales</taxon>
        <taxon>Streptomycetaceae</taxon>
        <taxon>Streptomyces</taxon>
    </lineage>
</organism>
<keyword evidence="6 11" id="KW-0418">Kinase</keyword>
<proteinExistence type="predicted"/>
<evidence type="ECO:0000256" key="3">
    <source>
        <dbReference type="ARBA" id="ARBA00022553"/>
    </source>
</evidence>
<evidence type="ECO:0000256" key="5">
    <source>
        <dbReference type="ARBA" id="ARBA00022741"/>
    </source>
</evidence>
<dbReference type="Pfam" id="PF02518">
    <property type="entry name" value="HATPase_c"/>
    <property type="match status" value="1"/>
</dbReference>
<dbReference type="GO" id="GO:0005524">
    <property type="term" value="F:ATP binding"/>
    <property type="evidence" value="ECO:0007669"/>
    <property type="project" value="UniProtKB-KW"/>
</dbReference>
<dbReference type="InterPro" id="IPR036890">
    <property type="entry name" value="HATPase_C_sf"/>
</dbReference>
<evidence type="ECO:0000256" key="7">
    <source>
        <dbReference type="ARBA" id="ARBA00022840"/>
    </source>
</evidence>